<evidence type="ECO:0000256" key="1">
    <source>
        <dbReference type="ARBA" id="ARBA00004496"/>
    </source>
</evidence>
<dbReference type="GO" id="GO:0009328">
    <property type="term" value="C:phenylalanine-tRNA ligase complex"/>
    <property type="evidence" value="ECO:0007669"/>
    <property type="project" value="TreeGrafter"/>
</dbReference>
<dbReference type="FunFam" id="3.30.930.10:FF:000022">
    <property type="entry name" value="Phenylalanine--tRNA ligase beta subunit"/>
    <property type="match status" value="1"/>
</dbReference>
<dbReference type="PANTHER" id="PTHR10947:SF0">
    <property type="entry name" value="PHENYLALANINE--TRNA LIGASE BETA SUBUNIT"/>
    <property type="match status" value="1"/>
</dbReference>
<dbReference type="Pfam" id="PF03483">
    <property type="entry name" value="B3_4"/>
    <property type="match status" value="1"/>
</dbReference>
<keyword evidence="8 15" id="KW-0547">Nucleotide-binding</keyword>
<comment type="subunit">
    <text evidence="3 15">Tetramer of two alpha and two beta subunits.</text>
</comment>
<keyword evidence="12 15" id="KW-0648">Protein biosynthesis</keyword>
<dbReference type="CDD" id="cd00769">
    <property type="entry name" value="PheRS_beta_core"/>
    <property type="match status" value="1"/>
</dbReference>
<evidence type="ECO:0000256" key="9">
    <source>
        <dbReference type="ARBA" id="ARBA00022840"/>
    </source>
</evidence>
<dbReference type="InterPro" id="IPR004532">
    <property type="entry name" value="Phe-tRNA-ligase_IIc_bsu_bact"/>
</dbReference>
<name>A8AWK0_STRGC</name>
<evidence type="ECO:0000256" key="15">
    <source>
        <dbReference type="HAMAP-Rule" id="MF_00283"/>
    </source>
</evidence>
<dbReference type="FunFam" id="3.30.70.380:FF:000001">
    <property type="entry name" value="Phenylalanine--tRNA ligase beta subunit"/>
    <property type="match status" value="1"/>
</dbReference>
<dbReference type="eggNOG" id="COG0073">
    <property type="taxonomic scope" value="Bacteria"/>
</dbReference>
<dbReference type="EC" id="6.1.1.20" evidence="15"/>
<accession>A8AWK0</accession>
<feature type="binding site" evidence="15">
    <location>
        <position position="529"/>
    </location>
    <ligand>
        <name>Mg(2+)</name>
        <dbReference type="ChEBI" id="CHEBI:18420"/>
        <note>shared with alpha subunit</note>
    </ligand>
</feature>
<dbReference type="InterPro" id="IPR041616">
    <property type="entry name" value="PheRS_beta_core"/>
</dbReference>
<feature type="domain" description="B5" evidence="19">
    <location>
        <begin position="470"/>
        <end position="545"/>
    </location>
</feature>
<feature type="domain" description="FDX-ACB" evidence="18">
    <location>
        <begin position="772"/>
        <end position="865"/>
    </location>
</feature>
<dbReference type="GO" id="GO:0006432">
    <property type="term" value="P:phenylalanyl-tRNA aminoacylation"/>
    <property type="evidence" value="ECO:0007669"/>
    <property type="project" value="UniProtKB-UniRule"/>
</dbReference>
<dbReference type="GO" id="GO:0005524">
    <property type="term" value="F:ATP binding"/>
    <property type="evidence" value="ECO:0007669"/>
    <property type="project" value="UniProtKB-UniRule"/>
</dbReference>
<dbReference type="InterPro" id="IPR012340">
    <property type="entry name" value="NA-bd_OB-fold"/>
</dbReference>
<proteinExistence type="inferred from homology"/>
<evidence type="ECO:0000256" key="11">
    <source>
        <dbReference type="ARBA" id="ARBA00022884"/>
    </source>
</evidence>
<keyword evidence="9 15" id="KW-0067">ATP-binding</keyword>
<dbReference type="Pfam" id="PF03484">
    <property type="entry name" value="B5"/>
    <property type="match status" value="1"/>
</dbReference>
<dbReference type="Pfam" id="PF01588">
    <property type="entry name" value="tRNA_bind"/>
    <property type="match status" value="1"/>
</dbReference>
<dbReference type="EMBL" id="CP000725">
    <property type="protein sequence ID" value="ABV10412.1"/>
    <property type="molecule type" value="Genomic_DNA"/>
</dbReference>
<dbReference type="SMART" id="SM00874">
    <property type="entry name" value="B5"/>
    <property type="match status" value="1"/>
</dbReference>
<evidence type="ECO:0000256" key="4">
    <source>
        <dbReference type="ARBA" id="ARBA00022490"/>
    </source>
</evidence>
<dbReference type="SMART" id="SM00896">
    <property type="entry name" value="FDX-ACB"/>
    <property type="match status" value="1"/>
</dbReference>
<dbReference type="GO" id="GO:0016740">
    <property type="term" value="F:transferase activity"/>
    <property type="evidence" value="ECO:0007669"/>
    <property type="project" value="UniProtKB-ARBA"/>
</dbReference>
<dbReference type="FunFam" id="2.40.50.140:FF:000045">
    <property type="entry name" value="Phenylalanine--tRNA ligase beta subunit"/>
    <property type="match status" value="1"/>
</dbReference>
<evidence type="ECO:0000259" key="18">
    <source>
        <dbReference type="PROSITE" id="PS51447"/>
    </source>
</evidence>
<dbReference type="HOGENOM" id="CLU_016891_0_0_9"/>
<keyword evidence="5 16" id="KW-0820">tRNA-binding</keyword>
<evidence type="ECO:0000256" key="5">
    <source>
        <dbReference type="ARBA" id="ARBA00022555"/>
    </source>
</evidence>
<keyword evidence="11 16" id="KW-0694">RNA-binding</keyword>
<sequence length="865" mass="94497">MSLKSGFQRQIPKIWPVEFLSDRIEKGIEPGLKTRKKDRFASIHRMLEQISYFSVVFDALGILNMLVSYKWLKELVDIDVASAELAEKMSTTGIEVEGVTSPADGLSKIVVGEVVSCEDIPDTHLHVCQVNVGEEENRQIVCGAPNIRAGIKVMVALPGARIADNYKIKKGKIRGLESLGMICSLGELGISDSVVPKEFADGIQILPEEAVPGEEVFSYLDLDDEIIELSITPNRADALSMRGVAHEVAAIYDKSVQFKDFPLVEDEKQAADSLSVALETEKAPYYAARILENVTIAPSPQWLQNLLMNEGIRPINNVVDVTNYILLYFGQPMHAFDLDTFEGDQIVVREARAGEKLVTLDGEERELEVSDLVITVADKPVALAGVMGGQATEISGKSTRVVLEAAVFDGKSIRKTSGRLNLRSESSSRFEKGINLATVNEALDAAASMIADLAGATVRAGIVSAGSLDISDVEVVSSLADVNRVLGTDLLYTDIVDVFRRLGFGLSGSAEQFTVSVPRRRWDISIEADLYEEIARIYGYDKLPASLPKDDGTAGELTATQQLRRQVRTLAEGAGLTEIITYALTTPEKAVEFTLNPSNLTELMWPMTVERSVLRQNMVSGILDSLAYNVARKNKNLALYEIGKVFEQTGNPKEELPNEINSFAFAFTGLVNEKDFQTQPVAVDFFYAKGVVEALFAKLGLTAEYAASSQIKSLHPGRTALISINGQPVGFVGQVHPATAKAYDIPETYVAELNLSAIEEQLQPAQPFTEITKFPAVSRDVALLLKAEITHQEVLDAILAAGVKRLTDIKLFDIFSGDKLGVGLKSMAYSLTFQNPEASLTDEEVAKYMEKIEKSLTEKLGAEVR</sequence>
<evidence type="ECO:0000256" key="6">
    <source>
        <dbReference type="ARBA" id="ARBA00022598"/>
    </source>
</evidence>
<dbReference type="PANTHER" id="PTHR10947">
    <property type="entry name" value="PHENYLALANYL-TRNA SYNTHETASE BETA CHAIN AND LEUCINE-RICH REPEAT-CONTAINING PROTEIN 47"/>
    <property type="match status" value="1"/>
</dbReference>
<dbReference type="InterPro" id="IPR036690">
    <property type="entry name" value="Fdx_antiC-bd_sf"/>
</dbReference>
<dbReference type="GO" id="GO:0140096">
    <property type="term" value="F:catalytic activity, acting on a protein"/>
    <property type="evidence" value="ECO:0007669"/>
    <property type="project" value="UniProtKB-ARBA"/>
</dbReference>
<dbReference type="PROSITE" id="PS50886">
    <property type="entry name" value="TRBD"/>
    <property type="match status" value="1"/>
</dbReference>
<dbReference type="Gene3D" id="3.30.930.10">
    <property type="entry name" value="Bira Bifunctional Protein, Domain 2"/>
    <property type="match status" value="1"/>
</dbReference>
<evidence type="ECO:0000313" key="21">
    <source>
        <dbReference type="Proteomes" id="UP000001131"/>
    </source>
</evidence>
<dbReference type="Gene3D" id="3.50.40.10">
    <property type="entry name" value="Phenylalanyl-trna Synthetase, Chain B, domain 3"/>
    <property type="match status" value="1"/>
</dbReference>
<keyword evidence="13 15" id="KW-0030">Aminoacyl-tRNA synthetase</keyword>
<dbReference type="InterPro" id="IPR045060">
    <property type="entry name" value="Phe-tRNA-ligase_IIc_bsu"/>
</dbReference>
<dbReference type="HAMAP" id="MF_00283">
    <property type="entry name" value="Phe_tRNA_synth_beta1"/>
    <property type="match status" value="1"/>
</dbReference>
<evidence type="ECO:0000259" key="19">
    <source>
        <dbReference type="PROSITE" id="PS51483"/>
    </source>
</evidence>
<comment type="catalytic activity">
    <reaction evidence="14 15">
        <text>tRNA(Phe) + L-phenylalanine + ATP = L-phenylalanyl-tRNA(Phe) + AMP + diphosphate + H(+)</text>
        <dbReference type="Rhea" id="RHEA:19413"/>
        <dbReference type="Rhea" id="RHEA-COMP:9668"/>
        <dbReference type="Rhea" id="RHEA-COMP:9699"/>
        <dbReference type="ChEBI" id="CHEBI:15378"/>
        <dbReference type="ChEBI" id="CHEBI:30616"/>
        <dbReference type="ChEBI" id="CHEBI:33019"/>
        <dbReference type="ChEBI" id="CHEBI:58095"/>
        <dbReference type="ChEBI" id="CHEBI:78442"/>
        <dbReference type="ChEBI" id="CHEBI:78531"/>
        <dbReference type="ChEBI" id="CHEBI:456215"/>
        <dbReference type="EC" id="6.1.1.20"/>
    </reaction>
</comment>
<feature type="binding site" evidence="15">
    <location>
        <position position="532"/>
    </location>
    <ligand>
        <name>Mg(2+)</name>
        <dbReference type="ChEBI" id="CHEBI:18420"/>
        <note>shared with alpha subunit</note>
    </ligand>
</feature>
<dbReference type="GO" id="GO:0004826">
    <property type="term" value="F:phenylalanine-tRNA ligase activity"/>
    <property type="evidence" value="ECO:0007669"/>
    <property type="project" value="UniProtKB-UniRule"/>
</dbReference>
<comment type="similarity">
    <text evidence="2 15">Belongs to the phenylalanyl-tRNA synthetase beta subunit family. Type 1 subfamily.</text>
</comment>
<evidence type="ECO:0000256" key="10">
    <source>
        <dbReference type="ARBA" id="ARBA00022842"/>
    </source>
</evidence>
<dbReference type="InterPro" id="IPR009061">
    <property type="entry name" value="DNA-bd_dom_put_sf"/>
</dbReference>
<dbReference type="eggNOG" id="COG0072">
    <property type="taxonomic scope" value="Bacteria"/>
</dbReference>
<dbReference type="CDD" id="cd02796">
    <property type="entry name" value="tRNA_bind_bactPheRS"/>
    <property type="match status" value="1"/>
</dbReference>
<dbReference type="Pfam" id="PF17759">
    <property type="entry name" value="tRNA_synthFbeta"/>
    <property type="match status" value="1"/>
</dbReference>
<evidence type="ECO:0000256" key="12">
    <source>
        <dbReference type="ARBA" id="ARBA00022917"/>
    </source>
</evidence>
<organism evidence="20 21">
    <name type="scientific">Streptococcus gordonii (strain Challis / ATCC 35105 / BCRC 15272 / CH1 / DL1 / V288)</name>
    <dbReference type="NCBI Taxonomy" id="467705"/>
    <lineage>
        <taxon>Bacteria</taxon>
        <taxon>Bacillati</taxon>
        <taxon>Bacillota</taxon>
        <taxon>Bacilli</taxon>
        <taxon>Lactobacillales</taxon>
        <taxon>Streptococcaceae</taxon>
        <taxon>Streptococcus</taxon>
    </lineage>
</organism>
<feature type="binding site" evidence="15">
    <location>
        <position position="533"/>
    </location>
    <ligand>
        <name>Mg(2+)</name>
        <dbReference type="ChEBI" id="CHEBI:18420"/>
        <note>shared with alpha subunit</note>
    </ligand>
</feature>
<dbReference type="InterPro" id="IPR005121">
    <property type="entry name" value="Fdx_antiC-bd"/>
</dbReference>
<dbReference type="SUPFAM" id="SSF50249">
    <property type="entry name" value="Nucleic acid-binding proteins"/>
    <property type="match status" value="1"/>
</dbReference>
<evidence type="ECO:0000256" key="2">
    <source>
        <dbReference type="ARBA" id="ARBA00008653"/>
    </source>
</evidence>
<dbReference type="SUPFAM" id="SSF56037">
    <property type="entry name" value="PheT/TilS domain"/>
    <property type="match status" value="1"/>
</dbReference>
<protein>
    <recommendedName>
        <fullName evidence="15">Phenylalanine--tRNA ligase beta subunit</fullName>
        <ecNumber evidence="15">6.1.1.20</ecNumber>
    </recommendedName>
    <alternativeName>
        <fullName evidence="15">Phenylalanyl-tRNA synthetase beta subunit</fullName>
        <shortName evidence="15">PheRS</shortName>
    </alternativeName>
</protein>
<dbReference type="SUPFAM" id="SSF54991">
    <property type="entry name" value="Anticodon-binding domain of PheRS"/>
    <property type="match status" value="1"/>
</dbReference>
<dbReference type="GO" id="GO:0000049">
    <property type="term" value="F:tRNA binding"/>
    <property type="evidence" value="ECO:0007669"/>
    <property type="project" value="UniProtKB-UniRule"/>
</dbReference>
<evidence type="ECO:0000259" key="17">
    <source>
        <dbReference type="PROSITE" id="PS50886"/>
    </source>
</evidence>
<dbReference type="NCBIfam" id="NF045760">
    <property type="entry name" value="YtpR"/>
    <property type="match status" value="1"/>
</dbReference>
<keyword evidence="6 15" id="KW-0436">Ligase</keyword>
<feature type="domain" description="TRNA-binding" evidence="17">
    <location>
        <begin position="103"/>
        <end position="217"/>
    </location>
</feature>
<dbReference type="SMART" id="SM00873">
    <property type="entry name" value="B3_4"/>
    <property type="match status" value="1"/>
</dbReference>
<dbReference type="Pfam" id="PF03147">
    <property type="entry name" value="FDX-ACB"/>
    <property type="match status" value="1"/>
</dbReference>
<dbReference type="Gene3D" id="3.30.70.380">
    <property type="entry name" value="Ferrodoxin-fold anticodon-binding domain"/>
    <property type="match status" value="1"/>
</dbReference>
<dbReference type="SUPFAM" id="SSF55681">
    <property type="entry name" value="Class II aaRS and biotin synthetases"/>
    <property type="match status" value="1"/>
</dbReference>
<dbReference type="InterPro" id="IPR005147">
    <property type="entry name" value="tRNA_synthase_B5-dom"/>
</dbReference>
<dbReference type="Gene3D" id="3.30.56.10">
    <property type="match status" value="2"/>
</dbReference>
<dbReference type="InterPro" id="IPR020825">
    <property type="entry name" value="Phe-tRNA_synthase-like_B3/B4"/>
</dbReference>
<evidence type="ECO:0000256" key="14">
    <source>
        <dbReference type="ARBA" id="ARBA00049255"/>
    </source>
</evidence>
<dbReference type="GO" id="GO:0000287">
    <property type="term" value="F:magnesium ion binding"/>
    <property type="evidence" value="ECO:0007669"/>
    <property type="project" value="UniProtKB-UniRule"/>
</dbReference>
<keyword evidence="4 15" id="KW-0963">Cytoplasm</keyword>
<dbReference type="FunFam" id="3.30.56.10:FF:000002">
    <property type="entry name" value="Phenylalanine--tRNA ligase beta subunit"/>
    <property type="match status" value="1"/>
</dbReference>
<dbReference type="Proteomes" id="UP000001131">
    <property type="component" value="Chromosome"/>
</dbReference>
<keyword evidence="7 15" id="KW-0479">Metal-binding</keyword>
<dbReference type="AlphaFoldDB" id="A8AWK0"/>
<evidence type="ECO:0000256" key="3">
    <source>
        <dbReference type="ARBA" id="ARBA00011209"/>
    </source>
</evidence>
<evidence type="ECO:0000256" key="8">
    <source>
        <dbReference type="ARBA" id="ARBA00022741"/>
    </source>
</evidence>
<dbReference type="PROSITE" id="PS51447">
    <property type="entry name" value="FDX_ACB"/>
    <property type="match status" value="1"/>
</dbReference>
<dbReference type="SUPFAM" id="SSF46955">
    <property type="entry name" value="Putative DNA-binding domain"/>
    <property type="match status" value="1"/>
</dbReference>
<evidence type="ECO:0000256" key="16">
    <source>
        <dbReference type="PROSITE-ProRule" id="PRU00209"/>
    </source>
</evidence>
<dbReference type="InterPro" id="IPR002547">
    <property type="entry name" value="tRNA-bd_dom"/>
</dbReference>
<comment type="subcellular location">
    <subcellularLocation>
        <location evidence="1 15">Cytoplasm</location>
    </subcellularLocation>
</comment>
<dbReference type="PROSITE" id="PS51483">
    <property type="entry name" value="B5"/>
    <property type="match status" value="1"/>
</dbReference>
<dbReference type="FunFam" id="3.50.40.10:FF:000001">
    <property type="entry name" value="Phenylalanine--tRNA ligase beta subunit"/>
    <property type="match status" value="1"/>
</dbReference>
<keyword evidence="10 15" id="KW-0460">Magnesium</keyword>
<dbReference type="NCBIfam" id="TIGR00472">
    <property type="entry name" value="pheT_bact"/>
    <property type="match status" value="1"/>
</dbReference>
<evidence type="ECO:0000256" key="13">
    <source>
        <dbReference type="ARBA" id="ARBA00023146"/>
    </source>
</evidence>
<dbReference type="InterPro" id="IPR005146">
    <property type="entry name" value="B3/B4_tRNA-bd"/>
</dbReference>
<keyword evidence="21" id="KW-1185">Reference proteome</keyword>
<dbReference type="Gene3D" id="2.40.50.140">
    <property type="entry name" value="Nucleic acid-binding proteins"/>
    <property type="match status" value="1"/>
</dbReference>
<gene>
    <name evidence="15 20" type="primary">pheT</name>
    <name evidence="20" type="ordered locus">SGO_0861</name>
</gene>
<comment type="cofactor">
    <cofactor evidence="15">
        <name>Mg(2+)</name>
        <dbReference type="ChEBI" id="CHEBI:18420"/>
    </cofactor>
    <text evidence="15">Binds 2 magnesium ions per tetramer.</text>
</comment>
<feature type="binding site" evidence="15">
    <location>
        <position position="523"/>
    </location>
    <ligand>
        <name>Mg(2+)</name>
        <dbReference type="ChEBI" id="CHEBI:18420"/>
        <note>shared with alpha subunit</note>
    </ligand>
</feature>
<dbReference type="KEGG" id="sgo:SGO_0861"/>
<dbReference type="InterPro" id="IPR033714">
    <property type="entry name" value="tRNA_bind_bactPheRS"/>
</dbReference>
<reference evidence="20 21" key="1">
    <citation type="journal article" date="2007" name="J. Bacteriol.">
        <title>Genome-wide transcriptional changes in Streptococcus gordonii in response to competence signaling peptide.</title>
        <authorList>
            <person name="Vickerman M.M."/>
            <person name="Iobst S."/>
            <person name="Jesionowski A.M."/>
            <person name="Gill S.R."/>
        </authorList>
    </citation>
    <scope>NUCLEOTIDE SEQUENCE [LARGE SCALE GENOMIC DNA]</scope>
    <source>
        <strain evidence="21">Challis / ATCC 35105 / BCRC 15272 / CH1 / DL1 / V288</strain>
    </source>
</reference>
<dbReference type="InterPro" id="IPR045864">
    <property type="entry name" value="aa-tRNA-synth_II/BPL/LPL"/>
</dbReference>
<dbReference type="STRING" id="467705.SGO_0861"/>
<evidence type="ECO:0000313" key="20">
    <source>
        <dbReference type="EMBL" id="ABV10412.1"/>
    </source>
</evidence>
<evidence type="ECO:0000256" key="7">
    <source>
        <dbReference type="ARBA" id="ARBA00022723"/>
    </source>
</evidence>